<dbReference type="AlphaFoldDB" id="A0AAW5VS32"/>
<name>A0AAW5VS32_9BURK</name>
<evidence type="ECO:0000256" key="3">
    <source>
        <dbReference type="ARBA" id="ARBA00023136"/>
    </source>
</evidence>
<dbReference type="Pfam" id="PF07690">
    <property type="entry name" value="MFS_1"/>
    <property type="match status" value="1"/>
</dbReference>
<protein>
    <submittedName>
        <fullName evidence="6">MFS transporter</fullName>
    </submittedName>
</protein>
<comment type="caution">
    <text evidence="6">The sequence shown here is derived from an EMBL/GenBank/DDBJ whole genome shotgun (WGS) entry which is preliminary data.</text>
</comment>
<feature type="transmembrane region" description="Helical" evidence="4">
    <location>
        <begin position="136"/>
        <end position="159"/>
    </location>
</feature>
<dbReference type="InterPro" id="IPR011701">
    <property type="entry name" value="MFS"/>
</dbReference>
<keyword evidence="1 4" id="KW-0812">Transmembrane</keyword>
<dbReference type="Gene3D" id="1.20.1250.20">
    <property type="entry name" value="MFS general substrate transporter like domains"/>
    <property type="match status" value="1"/>
</dbReference>
<dbReference type="InterPro" id="IPR036259">
    <property type="entry name" value="MFS_trans_sf"/>
</dbReference>
<feature type="transmembrane region" description="Helical" evidence="4">
    <location>
        <begin position="283"/>
        <end position="302"/>
    </location>
</feature>
<dbReference type="InterPro" id="IPR050327">
    <property type="entry name" value="Proton-linked_MCT"/>
</dbReference>
<feature type="transmembrane region" description="Helical" evidence="4">
    <location>
        <begin position="218"/>
        <end position="235"/>
    </location>
</feature>
<gene>
    <name evidence="6" type="ORF">OSH02_10285</name>
</gene>
<feature type="transmembrane region" description="Helical" evidence="4">
    <location>
        <begin position="370"/>
        <end position="396"/>
    </location>
</feature>
<dbReference type="RefSeq" id="WP_026485340.1">
    <property type="nucleotide sequence ID" value="NZ_JAPKNB010000006.1"/>
</dbReference>
<feature type="domain" description="Major facilitator superfamily (MFS) profile" evidence="5">
    <location>
        <begin position="10"/>
        <end position="396"/>
    </location>
</feature>
<evidence type="ECO:0000313" key="7">
    <source>
        <dbReference type="Proteomes" id="UP001208074"/>
    </source>
</evidence>
<sequence length="404" mass="43816">MQNKNVVRSLVGLGFLAMFLSSAFKGVFQVYFNDLALSFERGRSDFGFVGGVFLLVSGLASPMVGALSDRFGPIWTVLIGSVLGGGAFLLLGLLPHQYWLFVILYGLLAAFSLAAMTFVPMGILVDRLFDHRNKSFAYALITNGTAIGFIVLSPFWLWLQAHFEWQQVFFVVGLLFLGPLALLFWLGARVPLPAKESVGHIQEKRVGTWPVVLRDPGFYVLAFGFFGCGASMAFIDVHLVPLWRDAGVSRASMGMSLSLFGVLEMISGLAAGWLALRFSQHRLLAAFYVLRCLAMSLLLAPSGIVTTYVFAAVFGASYLGTVILTSAICLDRYGGAVKGQVFGMLFLVHQIGAFGSAQLGAYGYDRLGSYQATVMVLAMLTAIAGVSSLFLSSVAFRRTQSEFN</sequence>
<dbReference type="GO" id="GO:0022857">
    <property type="term" value="F:transmembrane transporter activity"/>
    <property type="evidence" value="ECO:0007669"/>
    <property type="project" value="InterPro"/>
</dbReference>
<evidence type="ECO:0000313" key="6">
    <source>
        <dbReference type="EMBL" id="MCX5565751.1"/>
    </source>
</evidence>
<feature type="transmembrane region" description="Helical" evidence="4">
    <location>
        <begin position="74"/>
        <end position="93"/>
    </location>
</feature>
<proteinExistence type="predicted"/>
<keyword evidence="2 4" id="KW-1133">Transmembrane helix</keyword>
<feature type="transmembrane region" description="Helical" evidence="4">
    <location>
        <begin position="342"/>
        <end position="364"/>
    </location>
</feature>
<feature type="transmembrane region" description="Helical" evidence="4">
    <location>
        <begin position="99"/>
        <end position="124"/>
    </location>
</feature>
<evidence type="ECO:0000259" key="5">
    <source>
        <dbReference type="PROSITE" id="PS50850"/>
    </source>
</evidence>
<evidence type="ECO:0000256" key="4">
    <source>
        <dbReference type="SAM" id="Phobius"/>
    </source>
</evidence>
<dbReference type="SUPFAM" id="SSF103473">
    <property type="entry name" value="MFS general substrate transporter"/>
    <property type="match status" value="1"/>
</dbReference>
<feature type="transmembrane region" description="Helical" evidence="4">
    <location>
        <begin position="49"/>
        <end position="67"/>
    </location>
</feature>
<reference evidence="6" key="1">
    <citation type="submission" date="2022-11" db="EMBL/GenBank/DDBJ databases">
        <title>Biodiversity and phylogenetic relationships of bacteria.</title>
        <authorList>
            <person name="Machado R.A.R."/>
            <person name="Bhat A."/>
            <person name="Loulou A."/>
            <person name="Kallel S."/>
        </authorList>
    </citation>
    <scope>NUCLEOTIDE SEQUENCE</scope>
    <source>
        <strain evidence="6">DSM 16503</strain>
    </source>
</reference>
<dbReference type="Proteomes" id="UP001208074">
    <property type="component" value="Unassembled WGS sequence"/>
</dbReference>
<dbReference type="PANTHER" id="PTHR11360">
    <property type="entry name" value="MONOCARBOXYLATE TRANSPORTER"/>
    <property type="match status" value="1"/>
</dbReference>
<evidence type="ECO:0000256" key="1">
    <source>
        <dbReference type="ARBA" id="ARBA00022692"/>
    </source>
</evidence>
<feature type="transmembrane region" description="Helical" evidence="4">
    <location>
        <begin position="308"/>
        <end position="330"/>
    </location>
</feature>
<dbReference type="PANTHER" id="PTHR11360:SF284">
    <property type="entry name" value="EG:103B4.3 PROTEIN-RELATED"/>
    <property type="match status" value="1"/>
</dbReference>
<keyword evidence="3 4" id="KW-0472">Membrane</keyword>
<feature type="transmembrane region" description="Helical" evidence="4">
    <location>
        <begin position="165"/>
        <end position="186"/>
    </location>
</feature>
<dbReference type="EMBL" id="JAPKNB010000006">
    <property type="protein sequence ID" value="MCX5565751.1"/>
    <property type="molecule type" value="Genomic_DNA"/>
</dbReference>
<dbReference type="CDD" id="cd17355">
    <property type="entry name" value="MFS_YcxA_like"/>
    <property type="match status" value="1"/>
</dbReference>
<evidence type="ECO:0000256" key="2">
    <source>
        <dbReference type="ARBA" id="ARBA00022989"/>
    </source>
</evidence>
<dbReference type="PROSITE" id="PS50850">
    <property type="entry name" value="MFS"/>
    <property type="match status" value="1"/>
</dbReference>
<accession>A0AAW5VS32</accession>
<organism evidence="6 7">
    <name type="scientific">Alcaligenes phenolicus</name>
    <dbReference type="NCBI Taxonomy" id="232846"/>
    <lineage>
        <taxon>Bacteria</taxon>
        <taxon>Pseudomonadati</taxon>
        <taxon>Pseudomonadota</taxon>
        <taxon>Betaproteobacteria</taxon>
        <taxon>Burkholderiales</taxon>
        <taxon>Alcaligenaceae</taxon>
        <taxon>Alcaligenes</taxon>
    </lineage>
</organism>
<dbReference type="InterPro" id="IPR020846">
    <property type="entry name" value="MFS_dom"/>
</dbReference>
<feature type="transmembrane region" description="Helical" evidence="4">
    <location>
        <begin position="255"/>
        <end position="276"/>
    </location>
</feature>